<dbReference type="EMBL" id="FZTC01000033">
    <property type="protein sequence ID" value="SNU37450.1"/>
    <property type="molecule type" value="Genomic_DNA"/>
</dbReference>
<dbReference type="RefSeq" id="WP_133116580.1">
    <property type="nucleotide sequence ID" value="NZ_CBCSJA010000082.1"/>
</dbReference>
<proteinExistence type="predicted"/>
<protein>
    <recommendedName>
        <fullName evidence="3">N-acetyltransferase domain-containing protein</fullName>
    </recommendedName>
</protein>
<dbReference type="AlphaFoldDB" id="A0A285B962"/>
<evidence type="ECO:0000313" key="1">
    <source>
        <dbReference type="EMBL" id="SNU37450.1"/>
    </source>
</evidence>
<reference evidence="2" key="1">
    <citation type="submission" date="2017-08" db="EMBL/GenBank/DDBJ databases">
        <authorList>
            <person name="Brisse S."/>
        </authorList>
    </citation>
    <scope>NUCLEOTIDE SEQUENCE [LARGE SCALE GENOMIC DNA]</scope>
    <source>
        <strain evidence="2">06D021</strain>
    </source>
</reference>
<organism evidence="1 2">
    <name type="scientific">Klebsiella grimontii</name>
    <dbReference type="NCBI Taxonomy" id="2058152"/>
    <lineage>
        <taxon>Bacteria</taxon>
        <taxon>Pseudomonadati</taxon>
        <taxon>Pseudomonadota</taxon>
        <taxon>Gammaproteobacteria</taxon>
        <taxon>Enterobacterales</taxon>
        <taxon>Enterobacteriaceae</taxon>
        <taxon>Klebsiella/Raoultella group</taxon>
        <taxon>Klebsiella</taxon>
    </lineage>
</organism>
<evidence type="ECO:0000313" key="2">
    <source>
        <dbReference type="Proteomes" id="UP000220639"/>
    </source>
</evidence>
<name>A0A285B962_9ENTR</name>
<gene>
    <name evidence="1" type="ORF">KOSB73_390002</name>
</gene>
<sequence length="188" mass="21296">MGMSTFCGVRERYLKIYQEAFDEVVATYVEAGVLAGIELRLSPIDKKALSAWSSEWMGKSAKQKHGEWQWDRMVAKRIKRCKKFDLAIWGDGILCGLSLGLVTRGKKTVRMNYLQACPVKHPLEKQIAAIAVAVAIAVGQRVGADHVAIFNPVNEKVENHYRKLGFEKRTVYSRFVKNAMYMDIPSRD</sequence>
<evidence type="ECO:0008006" key="3">
    <source>
        <dbReference type="Google" id="ProtNLM"/>
    </source>
</evidence>
<dbReference type="Proteomes" id="UP000220639">
    <property type="component" value="Unassembled WGS sequence"/>
</dbReference>
<accession>A0A285B962</accession>